<evidence type="ECO:0000313" key="2">
    <source>
        <dbReference type="EMBL" id="QHI70954.1"/>
    </source>
</evidence>
<dbReference type="CDD" id="cd00110">
    <property type="entry name" value="LamG"/>
    <property type="match status" value="1"/>
</dbReference>
<name>A0A6P1MEE8_9BACT</name>
<sequence length="616" mass="67966">MAMTLCVCGLIRAEEPWRFLLLADWHWAEKYTQTEKNPSWMAEAVADDVAAVKMLKDNYGGELMLLPGDSNTGHWDESGFIKSNFPGGTPAESILQAGKLCYEGMIDSFKKGGYSKLIMAVGDHEMGDNPWPAGSAVSRCQPQFREAFAKAFNTNPDGGGFRYDQPTGKAASRPLGTKYETTSYAYRYKNVLFVTIDAFHQEDPDRKIGDEGSVTGTVTGPHLAWLENVLSEARKDPGIKHIFVQAHLPVIYPVRKVSSSGMMMDDGSESSFWQALRKYDVDIYFAGEVHANTVTKDSESDLIQLVSRGNFFNNFQTLDISDDRIEVVCYEQQVGTLPQDGKYSVSGKLVIDKSGDATRIDGSGELALLDVNGRHFHFTFEEKPPLWNYPIMGLSGREKMEKDKILRGVTCKDIFPNLGTFGEHYSALTANVELTDGPQGKAGQFSADSRMGVFAMGPLHSGHTVSYALWMKTQSPENQILINTGSIWSKALKNFLNLHLNDGVPEAVISDSQRLAAVGAKLNDGKWHQIAVSMPHDGCLLSEVEIFVDGKKSETRLNGSDRKLHFNQAVRVGIGGLNYSHKGFDQLPVKPFVGAMDEVSIWTRPLTAADVKAAYN</sequence>
<dbReference type="SUPFAM" id="SSF56300">
    <property type="entry name" value="Metallo-dependent phosphatases"/>
    <property type="match status" value="1"/>
</dbReference>
<dbReference type="EMBL" id="CP047593">
    <property type="protein sequence ID" value="QHI70954.1"/>
    <property type="molecule type" value="Genomic_DNA"/>
</dbReference>
<dbReference type="InterPro" id="IPR001791">
    <property type="entry name" value="Laminin_G"/>
</dbReference>
<dbReference type="PROSITE" id="PS50025">
    <property type="entry name" value="LAM_G_DOMAIN"/>
    <property type="match status" value="1"/>
</dbReference>
<organism evidence="2 3">
    <name type="scientific">Tichowtungia aerotolerans</name>
    <dbReference type="NCBI Taxonomy" id="2697043"/>
    <lineage>
        <taxon>Bacteria</taxon>
        <taxon>Pseudomonadati</taxon>
        <taxon>Kiritimatiellota</taxon>
        <taxon>Tichowtungiia</taxon>
        <taxon>Tichowtungiales</taxon>
        <taxon>Tichowtungiaceae</taxon>
        <taxon>Tichowtungia</taxon>
    </lineage>
</organism>
<dbReference type="InterPro" id="IPR029052">
    <property type="entry name" value="Metallo-depent_PP-like"/>
</dbReference>
<dbReference type="SMART" id="SM00282">
    <property type="entry name" value="LamG"/>
    <property type="match status" value="1"/>
</dbReference>
<proteinExistence type="predicted"/>
<dbReference type="KEGG" id="taer:GT409_13120"/>
<protein>
    <recommendedName>
        <fullName evidence="1">Laminin G domain-containing protein</fullName>
    </recommendedName>
</protein>
<gene>
    <name evidence="2" type="ORF">GT409_13120</name>
</gene>
<dbReference type="AlphaFoldDB" id="A0A6P1MEE8"/>
<dbReference type="Gene3D" id="2.60.120.200">
    <property type="match status" value="1"/>
</dbReference>
<keyword evidence="3" id="KW-1185">Reference proteome</keyword>
<feature type="domain" description="Laminin G" evidence="1">
    <location>
        <begin position="440"/>
        <end position="616"/>
    </location>
</feature>
<evidence type="ECO:0000313" key="3">
    <source>
        <dbReference type="Proteomes" id="UP000464954"/>
    </source>
</evidence>
<dbReference type="InterPro" id="IPR013320">
    <property type="entry name" value="ConA-like_dom_sf"/>
</dbReference>
<dbReference type="SUPFAM" id="SSF49899">
    <property type="entry name" value="Concanavalin A-like lectins/glucanases"/>
    <property type="match status" value="1"/>
</dbReference>
<dbReference type="Proteomes" id="UP000464954">
    <property type="component" value="Chromosome"/>
</dbReference>
<dbReference type="Gene3D" id="3.60.21.10">
    <property type="match status" value="1"/>
</dbReference>
<accession>A0A6P1MEE8</accession>
<evidence type="ECO:0000259" key="1">
    <source>
        <dbReference type="PROSITE" id="PS50025"/>
    </source>
</evidence>
<dbReference type="Pfam" id="PF13385">
    <property type="entry name" value="Laminin_G_3"/>
    <property type="match status" value="1"/>
</dbReference>
<reference evidence="2 3" key="1">
    <citation type="submission" date="2020-01" db="EMBL/GenBank/DDBJ databases">
        <title>Ponticoccus aerotolerans gen. nov., sp. nov., an anaerobic bacterium and proposal of Ponticoccusceae fam. nov., Ponticoccusles ord. nov. and Ponticoccuse classis nov. in the phylum Kiritimatiellaeota.</title>
        <authorList>
            <person name="Zhou L.Y."/>
            <person name="Du Z.J."/>
        </authorList>
    </citation>
    <scope>NUCLEOTIDE SEQUENCE [LARGE SCALE GENOMIC DNA]</scope>
    <source>
        <strain evidence="2 3">S-5007</strain>
    </source>
</reference>